<dbReference type="Proteomes" id="UP001556170">
    <property type="component" value="Unassembled WGS sequence"/>
</dbReference>
<dbReference type="PANTHER" id="PTHR12788:SF10">
    <property type="entry name" value="PROTEIN-TYROSINE SULFOTRANSFERASE"/>
    <property type="match status" value="1"/>
</dbReference>
<dbReference type="InterPro" id="IPR027417">
    <property type="entry name" value="P-loop_NTPase"/>
</dbReference>
<dbReference type="EMBL" id="JBFOHL010000005">
    <property type="protein sequence ID" value="MEW9623937.1"/>
    <property type="molecule type" value="Genomic_DNA"/>
</dbReference>
<keyword evidence="2" id="KW-0802">TPR repeat</keyword>
<feature type="repeat" description="TPR" evidence="2">
    <location>
        <begin position="45"/>
        <end position="78"/>
    </location>
</feature>
<evidence type="ECO:0000256" key="1">
    <source>
        <dbReference type="ARBA" id="ARBA00022679"/>
    </source>
</evidence>
<sequence>MDNTSQTSPALHQLLDGARQARARGDHAQAGQLAVRATQVDASCAEAHYLAGLACLDTRQLGRALEHLNRAVTIETENAEYVTHFARALAMSGRYGHALQVANIAYALTPADPLTLDALGGVYMQCNAHERANAMFRRAVAALPDRGLCSFNAAVTSTFTGNLAAAAAHFDACIERMPTCWPAYGLRSRLRRQTADDNHVEALRALLAAHASDVDAQVHLHSALAKECEDLGDYAAAFEHMRLGKAAARTRVDYRPEQDRAMVDALIAAFPAAVATDTGYGSDEPIFVVGMPRSGTTLVERILSSHPDVHSAGELMEFGTQLCRLAPAGAPATLCPELIAQSHRYDWHQLGLRYVDGTRPQTALKPRFIDKLPRNFLYLGLIAKALPNAKIVCLRRHPLDTCLSNFREAFAEDSAFHGYSFDLLDIGRFYIQFERMMAHWNAVLPGRILQVDYETLVAEQEATTRQLLAHCELEWHDACLAFQDNRSAVATASTAQVREGIHRRAVGRWEKFRPWLGPLEELLRDAGIDLSVAARG</sequence>
<dbReference type="SMART" id="SM00028">
    <property type="entry name" value="TPR"/>
    <property type="match status" value="4"/>
</dbReference>
<dbReference type="SUPFAM" id="SSF48452">
    <property type="entry name" value="TPR-like"/>
    <property type="match status" value="1"/>
</dbReference>
<reference evidence="3 4" key="1">
    <citation type="submission" date="2024-06" db="EMBL/GenBank/DDBJ databases">
        <authorList>
            <person name="Woo H."/>
        </authorList>
    </citation>
    <scope>NUCLEOTIDE SEQUENCE [LARGE SCALE GENOMIC DNA]</scope>
    <source>
        <strain evidence="3 4">S2-g</strain>
    </source>
</reference>
<keyword evidence="4" id="KW-1185">Reference proteome</keyword>
<dbReference type="Pfam" id="PF13469">
    <property type="entry name" value="Sulfotransfer_3"/>
    <property type="match status" value="1"/>
</dbReference>
<dbReference type="SUPFAM" id="SSF52540">
    <property type="entry name" value="P-loop containing nucleoside triphosphate hydrolases"/>
    <property type="match status" value="1"/>
</dbReference>
<organism evidence="3 4">
    <name type="scientific">Rhodanobacter geophilus</name>
    <dbReference type="NCBI Taxonomy" id="3162488"/>
    <lineage>
        <taxon>Bacteria</taxon>
        <taxon>Pseudomonadati</taxon>
        <taxon>Pseudomonadota</taxon>
        <taxon>Gammaproteobacteria</taxon>
        <taxon>Lysobacterales</taxon>
        <taxon>Rhodanobacteraceae</taxon>
        <taxon>Rhodanobacter</taxon>
    </lineage>
</organism>
<protein>
    <submittedName>
        <fullName evidence="3">Sulfotransferase</fullName>
    </submittedName>
</protein>
<dbReference type="Gene3D" id="1.25.40.10">
    <property type="entry name" value="Tetratricopeptide repeat domain"/>
    <property type="match status" value="1"/>
</dbReference>
<keyword evidence="1" id="KW-0808">Transferase</keyword>
<feature type="repeat" description="TPR" evidence="2">
    <location>
        <begin position="113"/>
        <end position="146"/>
    </location>
</feature>
<name>A0ABV3QN00_9GAMM</name>
<gene>
    <name evidence="3" type="ORF">ABQJ56_06810</name>
</gene>
<evidence type="ECO:0000313" key="4">
    <source>
        <dbReference type="Proteomes" id="UP001556170"/>
    </source>
</evidence>
<dbReference type="InterPro" id="IPR026634">
    <property type="entry name" value="TPST-like"/>
</dbReference>
<dbReference type="PANTHER" id="PTHR12788">
    <property type="entry name" value="PROTEIN-TYROSINE SULFOTRANSFERASE 2"/>
    <property type="match status" value="1"/>
</dbReference>
<comment type="caution">
    <text evidence="3">The sequence shown here is derived from an EMBL/GenBank/DDBJ whole genome shotgun (WGS) entry which is preliminary data.</text>
</comment>
<dbReference type="Gene3D" id="3.40.50.300">
    <property type="entry name" value="P-loop containing nucleotide triphosphate hydrolases"/>
    <property type="match status" value="1"/>
</dbReference>
<dbReference type="InterPro" id="IPR019734">
    <property type="entry name" value="TPR_rpt"/>
</dbReference>
<dbReference type="PROSITE" id="PS50005">
    <property type="entry name" value="TPR"/>
    <property type="match status" value="2"/>
</dbReference>
<evidence type="ECO:0000313" key="3">
    <source>
        <dbReference type="EMBL" id="MEW9623937.1"/>
    </source>
</evidence>
<proteinExistence type="predicted"/>
<dbReference type="RefSeq" id="WP_367844246.1">
    <property type="nucleotide sequence ID" value="NZ_JBFOHL010000005.1"/>
</dbReference>
<evidence type="ECO:0000256" key="2">
    <source>
        <dbReference type="PROSITE-ProRule" id="PRU00339"/>
    </source>
</evidence>
<dbReference type="InterPro" id="IPR011990">
    <property type="entry name" value="TPR-like_helical_dom_sf"/>
</dbReference>
<accession>A0ABV3QN00</accession>